<protein>
    <submittedName>
        <fullName evidence="1">Uncharacterized protein</fullName>
    </submittedName>
</protein>
<organism evidence="1 2">
    <name type="scientific">Holospora obtusa F1</name>
    <dbReference type="NCBI Taxonomy" id="1399147"/>
    <lineage>
        <taxon>Bacteria</taxon>
        <taxon>Pseudomonadati</taxon>
        <taxon>Pseudomonadota</taxon>
        <taxon>Alphaproteobacteria</taxon>
        <taxon>Holosporales</taxon>
        <taxon>Holosporaceae</taxon>
        <taxon>Holospora</taxon>
    </lineage>
</organism>
<comment type="caution">
    <text evidence="1">The sequence shown here is derived from an EMBL/GenBank/DDBJ whole genome shotgun (WGS) entry which is preliminary data.</text>
</comment>
<dbReference type="EMBL" id="AWTR02000084">
    <property type="protein sequence ID" value="ETZ06802.1"/>
    <property type="molecule type" value="Genomic_DNA"/>
</dbReference>
<proteinExistence type="predicted"/>
<dbReference type="AlphaFoldDB" id="W6TSM4"/>
<evidence type="ECO:0000313" key="2">
    <source>
        <dbReference type="Proteomes" id="UP000019112"/>
    </source>
</evidence>
<evidence type="ECO:0000313" key="1">
    <source>
        <dbReference type="EMBL" id="ETZ06802.1"/>
    </source>
</evidence>
<name>W6TSM4_HOLOB</name>
<gene>
    <name evidence="1" type="ORF">P618_201019</name>
</gene>
<sequence>MPDEITEFMHRVIPMEIRSLFTLRKVRTMIWNGGDALMDHLVKAGAVLADEGAGKI</sequence>
<keyword evidence="2" id="KW-1185">Reference proteome</keyword>
<dbReference type="RefSeq" id="WP_024161246.1">
    <property type="nucleotide sequence ID" value="NZ_AWTR02000084.1"/>
</dbReference>
<accession>W6TSM4</accession>
<dbReference type="Proteomes" id="UP000019112">
    <property type="component" value="Unassembled WGS sequence"/>
</dbReference>
<reference evidence="1 2" key="1">
    <citation type="journal article" date="2014" name="FEMS Microbiol. Lett.">
        <title>Draft genome sequences of three Holospora species (Holospora obtusa, Holospora undulata, and Holospora elegans), endonuclear symbiotic bacteria of the ciliate Paramecium caudatum.</title>
        <authorList>
            <person name="Dohra H."/>
            <person name="Tanaka K."/>
            <person name="Suzuki T."/>
            <person name="Fujishima M."/>
            <person name="Suzuki H."/>
        </authorList>
    </citation>
    <scope>NUCLEOTIDE SEQUENCE [LARGE SCALE GENOMIC DNA]</scope>
    <source>
        <strain evidence="1 2">F1</strain>
    </source>
</reference>